<dbReference type="PANTHER" id="PTHR46211:SF1">
    <property type="entry name" value="GLYCEROPHOSPHODIESTER PHOSPHODIESTERASE, CYTOPLASMIC"/>
    <property type="match status" value="1"/>
</dbReference>
<evidence type="ECO:0000313" key="3">
    <source>
        <dbReference type="Proteomes" id="UP001211894"/>
    </source>
</evidence>
<keyword evidence="3" id="KW-1185">Reference proteome</keyword>
<sequence length="234" mass="26745">MQIIAHRGASAYAPENTFAAFEKARELSANFIELDVQMTQDNQLAVIHDDRVDRTTNGTGFVRHFTMHELEKLDAGSWFSPSFQGEKIPTLEAVLQKYHKKMGLLIEIKSSKTQPGIENSLGKLIDQFGFSLNIIVQSFDPEAIKTLHRLYPSLPTAVLIRPRLGLFSRHQLQYISSFAQYVNMKQTMLNPFLIKSVHRHGMKAFAWTVNGQKTGRRLQSWKIDGIITDYPDYF</sequence>
<feature type="domain" description="GP-PDE" evidence="1">
    <location>
        <begin position="1"/>
        <end position="234"/>
    </location>
</feature>
<dbReference type="InterPro" id="IPR017946">
    <property type="entry name" value="PLC-like_Pdiesterase_TIM-brl"/>
</dbReference>
<name>A0ABT4X775_9BACI</name>
<dbReference type="Pfam" id="PF03009">
    <property type="entry name" value="GDPD"/>
    <property type="match status" value="1"/>
</dbReference>
<dbReference type="Gene3D" id="3.20.20.190">
    <property type="entry name" value="Phosphatidylinositol (PI) phosphodiesterase"/>
    <property type="match status" value="1"/>
</dbReference>
<comment type="caution">
    <text evidence="2">The sequence shown here is derived from an EMBL/GenBank/DDBJ whole genome shotgun (WGS) entry which is preliminary data.</text>
</comment>
<dbReference type="InterPro" id="IPR030395">
    <property type="entry name" value="GP_PDE_dom"/>
</dbReference>
<evidence type="ECO:0000259" key="1">
    <source>
        <dbReference type="PROSITE" id="PS51704"/>
    </source>
</evidence>
<reference evidence="2 3" key="1">
    <citation type="submission" date="2023-01" db="EMBL/GenBank/DDBJ databases">
        <title>Bacillus changyiensis sp. nov., isolated from a coastal deposit.</title>
        <authorList>
            <person name="Xiao G."/>
            <person name="Lai Q."/>
            <person name="Hu Z."/>
            <person name="Shao Z."/>
        </authorList>
    </citation>
    <scope>NUCLEOTIDE SEQUENCE [LARGE SCALE GENOMIC DNA]</scope>
    <source>
        <strain evidence="2 3">CLL-7-23</strain>
    </source>
</reference>
<dbReference type="EMBL" id="JAQKAB010000013">
    <property type="protein sequence ID" value="MDA7028145.1"/>
    <property type="molecule type" value="Genomic_DNA"/>
</dbReference>
<protein>
    <submittedName>
        <fullName evidence="2">Glycerophosphodiester phosphodiesterase family protein</fullName>
    </submittedName>
</protein>
<organism evidence="2 3">
    <name type="scientific">Bacillus changyiensis</name>
    <dbReference type="NCBI Taxonomy" id="3004103"/>
    <lineage>
        <taxon>Bacteria</taxon>
        <taxon>Bacillati</taxon>
        <taxon>Bacillota</taxon>
        <taxon>Bacilli</taxon>
        <taxon>Bacillales</taxon>
        <taxon>Bacillaceae</taxon>
        <taxon>Bacillus</taxon>
    </lineage>
</organism>
<proteinExistence type="predicted"/>
<accession>A0ABT4X775</accession>
<dbReference type="SUPFAM" id="SSF51695">
    <property type="entry name" value="PLC-like phosphodiesterases"/>
    <property type="match status" value="1"/>
</dbReference>
<dbReference type="PANTHER" id="PTHR46211">
    <property type="entry name" value="GLYCEROPHOSPHORYL DIESTER PHOSPHODIESTERASE"/>
    <property type="match status" value="1"/>
</dbReference>
<dbReference type="Proteomes" id="UP001211894">
    <property type="component" value="Unassembled WGS sequence"/>
</dbReference>
<dbReference type="RefSeq" id="WP_271341962.1">
    <property type="nucleotide sequence ID" value="NZ_JAQKAB010000013.1"/>
</dbReference>
<gene>
    <name evidence="2" type="ORF">PJ311_16350</name>
</gene>
<dbReference type="PROSITE" id="PS51704">
    <property type="entry name" value="GP_PDE"/>
    <property type="match status" value="1"/>
</dbReference>
<evidence type="ECO:0000313" key="2">
    <source>
        <dbReference type="EMBL" id="MDA7028145.1"/>
    </source>
</evidence>